<keyword evidence="2" id="KW-1185">Reference proteome</keyword>
<reference evidence="1 2" key="1">
    <citation type="submission" date="2021-12" db="EMBL/GenBank/DDBJ databases">
        <title>Discovery of the Pendulisporaceae a myxobacterial family with distinct sporulation behavior and unique specialized metabolism.</title>
        <authorList>
            <person name="Garcia R."/>
            <person name="Popoff A."/>
            <person name="Bader C.D."/>
            <person name="Loehr J."/>
            <person name="Walesch S."/>
            <person name="Walt C."/>
            <person name="Boldt J."/>
            <person name="Bunk B."/>
            <person name="Haeckl F.J.F.P.J."/>
            <person name="Gunesch A.P."/>
            <person name="Birkelbach J."/>
            <person name="Nuebel U."/>
            <person name="Pietschmann T."/>
            <person name="Bach T."/>
            <person name="Mueller R."/>
        </authorList>
    </citation>
    <scope>NUCLEOTIDE SEQUENCE [LARGE SCALE GENOMIC DNA]</scope>
    <source>
        <strain evidence="1 2">MSr12523</strain>
    </source>
</reference>
<evidence type="ECO:0000313" key="2">
    <source>
        <dbReference type="Proteomes" id="UP001379533"/>
    </source>
</evidence>
<dbReference type="Proteomes" id="UP001379533">
    <property type="component" value="Chromosome"/>
</dbReference>
<protein>
    <submittedName>
        <fullName evidence="1">Uncharacterized protein</fullName>
    </submittedName>
</protein>
<proteinExistence type="predicted"/>
<name>A0ABZ2K3J7_9BACT</name>
<accession>A0ABZ2K3J7</accession>
<organism evidence="1 2">
    <name type="scientific">Pendulispora brunnea</name>
    <dbReference type="NCBI Taxonomy" id="2905690"/>
    <lineage>
        <taxon>Bacteria</taxon>
        <taxon>Pseudomonadati</taxon>
        <taxon>Myxococcota</taxon>
        <taxon>Myxococcia</taxon>
        <taxon>Myxococcales</taxon>
        <taxon>Sorangiineae</taxon>
        <taxon>Pendulisporaceae</taxon>
        <taxon>Pendulispora</taxon>
    </lineage>
</organism>
<dbReference type="RefSeq" id="WP_394842381.1">
    <property type="nucleotide sequence ID" value="NZ_CP089982.1"/>
</dbReference>
<sequence length="77" mass="8013">MSLSAGVWQGAEVLHGLLVVKEPSDRDSDARNRRAVAHALHQIGGLSAWFAGSISSMCGLSCAGRLLASPRLRGAVS</sequence>
<evidence type="ECO:0000313" key="1">
    <source>
        <dbReference type="EMBL" id="WXA91762.1"/>
    </source>
</evidence>
<dbReference type="EMBL" id="CP089982">
    <property type="protein sequence ID" value="WXA91762.1"/>
    <property type="molecule type" value="Genomic_DNA"/>
</dbReference>
<gene>
    <name evidence="1" type="ORF">LZC95_35590</name>
</gene>